<name>A0A8S5TG43_9CAUD</name>
<proteinExistence type="predicted"/>
<protein>
    <submittedName>
        <fullName evidence="1">Baseplate wedge protein</fullName>
    </submittedName>
</protein>
<accession>A0A8S5TG43</accession>
<reference evidence="1" key="1">
    <citation type="journal article" date="2021" name="Proc. Natl. Acad. Sci. U.S.A.">
        <title>A Catalog of Tens of Thousands of Viruses from Human Metagenomes Reveals Hidden Associations with Chronic Diseases.</title>
        <authorList>
            <person name="Tisza M.J."/>
            <person name="Buck C.B."/>
        </authorList>
    </citation>
    <scope>NUCLEOTIDE SEQUENCE</scope>
    <source>
        <strain evidence="1">CtIty1</strain>
    </source>
</reference>
<dbReference type="EMBL" id="BK032823">
    <property type="protein sequence ID" value="DAF62238.1"/>
    <property type="molecule type" value="Genomic_DNA"/>
</dbReference>
<sequence>MNSAALLIVRLLLLKKGTYPDYPDLGIDIRGRYRFAFEEELITLRQELEEQMTLYLPELLPVEVEVSLYRPKDSLDNKILFSITIRETRFSILYNIAQNTIDGLMSM</sequence>
<evidence type="ECO:0000313" key="1">
    <source>
        <dbReference type="EMBL" id="DAF62238.1"/>
    </source>
</evidence>
<organism evidence="1">
    <name type="scientific">Myoviridae sp. ctIty1</name>
    <dbReference type="NCBI Taxonomy" id="2827673"/>
    <lineage>
        <taxon>Viruses</taxon>
        <taxon>Duplodnaviria</taxon>
        <taxon>Heunggongvirae</taxon>
        <taxon>Uroviricota</taxon>
        <taxon>Caudoviricetes</taxon>
    </lineage>
</organism>